<evidence type="ECO:0000313" key="2">
    <source>
        <dbReference type="Proteomes" id="UP000298493"/>
    </source>
</evidence>
<dbReference type="Proteomes" id="UP000298493">
    <property type="component" value="Unassembled WGS sequence"/>
</dbReference>
<dbReference type="EMBL" id="SNSC02000009">
    <property type="protein sequence ID" value="TID21271.1"/>
    <property type="molecule type" value="Genomic_DNA"/>
</dbReference>
<accession>A0A4Z1P8N9</accession>
<comment type="caution">
    <text evidence="1">The sequence shown here is derived from an EMBL/GenBank/DDBJ whole genome shotgun (WGS) entry which is preliminary data.</text>
</comment>
<evidence type="ECO:0000313" key="1">
    <source>
        <dbReference type="EMBL" id="TID21271.1"/>
    </source>
</evidence>
<keyword evidence="2" id="KW-1185">Reference proteome</keyword>
<gene>
    <name evidence="1" type="ORF">E6O75_ATG04666</name>
</gene>
<sequence>MVMPAAQSCLPFDDSKMKMKISDLKGYQTSPSSTTCEAISSWTIKEPTDEDLLVVCCCCGSGPRAQSLDPACLNCGHEACGCCDLSEAI</sequence>
<reference evidence="1 2" key="1">
    <citation type="submission" date="2019-04" db="EMBL/GenBank/DDBJ databases">
        <title>High contiguity whole genome sequence and gene annotation resource for two Venturia nashicola isolates.</title>
        <authorList>
            <person name="Prokchorchik M."/>
            <person name="Won K."/>
            <person name="Lee Y."/>
            <person name="Choi E.D."/>
            <person name="Segonzac C."/>
            <person name="Sohn K.H."/>
        </authorList>
    </citation>
    <scope>NUCLEOTIDE SEQUENCE [LARGE SCALE GENOMIC DNA]</scope>
    <source>
        <strain evidence="1 2">PRI2</strain>
    </source>
</reference>
<protein>
    <submittedName>
        <fullName evidence="1">Uncharacterized protein</fullName>
    </submittedName>
</protein>
<proteinExistence type="predicted"/>
<name>A0A4Z1P8N9_9PEZI</name>
<dbReference type="AlphaFoldDB" id="A0A4Z1P8N9"/>
<organism evidence="1 2">
    <name type="scientific">Venturia nashicola</name>
    <dbReference type="NCBI Taxonomy" id="86259"/>
    <lineage>
        <taxon>Eukaryota</taxon>
        <taxon>Fungi</taxon>
        <taxon>Dikarya</taxon>
        <taxon>Ascomycota</taxon>
        <taxon>Pezizomycotina</taxon>
        <taxon>Dothideomycetes</taxon>
        <taxon>Pleosporomycetidae</taxon>
        <taxon>Venturiales</taxon>
        <taxon>Venturiaceae</taxon>
        <taxon>Venturia</taxon>
    </lineage>
</organism>